<comment type="caution">
    <text evidence="1">The sequence shown here is derived from an EMBL/GenBank/DDBJ whole genome shotgun (WGS) entry which is preliminary data.</text>
</comment>
<reference evidence="1" key="1">
    <citation type="journal article" date="2021" name="Proc. Natl. Acad. Sci. U.S.A.">
        <title>Three genomes in the algal genus Volvox reveal the fate of a haploid sex-determining region after a transition to homothallism.</title>
        <authorList>
            <person name="Yamamoto K."/>
            <person name="Hamaji T."/>
            <person name="Kawai-Toyooka H."/>
            <person name="Matsuzaki R."/>
            <person name="Takahashi F."/>
            <person name="Nishimura Y."/>
            <person name="Kawachi M."/>
            <person name="Noguchi H."/>
            <person name="Minakuchi Y."/>
            <person name="Umen J.G."/>
            <person name="Toyoda A."/>
            <person name="Nozaki H."/>
        </authorList>
    </citation>
    <scope>NUCLEOTIDE SEQUENCE</scope>
    <source>
        <strain evidence="1">NIES-3780</strain>
    </source>
</reference>
<keyword evidence="2" id="KW-1185">Reference proteome</keyword>
<proteinExistence type="predicted"/>
<evidence type="ECO:0000313" key="1">
    <source>
        <dbReference type="EMBL" id="GIL66780.1"/>
    </source>
</evidence>
<dbReference type="Proteomes" id="UP000747399">
    <property type="component" value="Unassembled WGS sequence"/>
</dbReference>
<accession>A0A8J4FA84</accession>
<sequence length="210" mass="23612">MDLAPYLVTRRISRRIVKLSSGLKQLLSYSQQRTTAYAGHVASDPLDSIRVAYPNVTRWMQRHNQLQEIAETNNSSRVGTSLFSFGPNRAQEPFTAARTAILCANRSGFFKRECLYAPISPNTTANSNPRDQLVRAAVRRWRPVPDSLLYTEHGVVSTSEVYPQPTGHLKKKTFFRAVLANMDSDYAARAAYRVRTGIKALMKGLGCKFK</sequence>
<protein>
    <submittedName>
        <fullName evidence="1">Uncharacterized protein</fullName>
    </submittedName>
</protein>
<gene>
    <name evidence="1" type="ORF">Vafri_20289</name>
</gene>
<name>A0A8J4FA84_9CHLO</name>
<evidence type="ECO:0000313" key="2">
    <source>
        <dbReference type="Proteomes" id="UP000747399"/>
    </source>
</evidence>
<dbReference type="EMBL" id="BNCO01000090">
    <property type="protein sequence ID" value="GIL66780.1"/>
    <property type="molecule type" value="Genomic_DNA"/>
</dbReference>
<dbReference type="AlphaFoldDB" id="A0A8J4FA84"/>
<organism evidence="1 2">
    <name type="scientific">Volvox africanus</name>
    <dbReference type="NCBI Taxonomy" id="51714"/>
    <lineage>
        <taxon>Eukaryota</taxon>
        <taxon>Viridiplantae</taxon>
        <taxon>Chlorophyta</taxon>
        <taxon>core chlorophytes</taxon>
        <taxon>Chlorophyceae</taxon>
        <taxon>CS clade</taxon>
        <taxon>Chlamydomonadales</taxon>
        <taxon>Volvocaceae</taxon>
        <taxon>Volvox</taxon>
    </lineage>
</organism>